<accession>A0AAV4T5K9</accession>
<sequence>MDWRPMGSFSDFPFVEELCSDLLQSKYCPISLEANHLFNASFPIHIKSSLISDQFFRKLFIGYVGETLENGNPSNCLLIEQQTSALKSKQCSPSSGINTTSSVTVIAPLVNNPCPSTNPGAKSVPTSLDVMGWAFRTACVAYCGCLLEEMAGAVQKRRNLLCSNPTRISDSFAPLGVVHSQAHLVEQAMGIFQ</sequence>
<reference evidence="1 2" key="1">
    <citation type="submission" date="2021-06" db="EMBL/GenBank/DDBJ databases">
        <title>Caerostris darwini draft genome.</title>
        <authorList>
            <person name="Kono N."/>
            <person name="Arakawa K."/>
        </authorList>
    </citation>
    <scope>NUCLEOTIDE SEQUENCE [LARGE SCALE GENOMIC DNA]</scope>
</reference>
<organism evidence="1 2">
    <name type="scientific">Caerostris darwini</name>
    <dbReference type="NCBI Taxonomy" id="1538125"/>
    <lineage>
        <taxon>Eukaryota</taxon>
        <taxon>Metazoa</taxon>
        <taxon>Ecdysozoa</taxon>
        <taxon>Arthropoda</taxon>
        <taxon>Chelicerata</taxon>
        <taxon>Arachnida</taxon>
        <taxon>Araneae</taxon>
        <taxon>Araneomorphae</taxon>
        <taxon>Entelegynae</taxon>
        <taxon>Araneoidea</taxon>
        <taxon>Araneidae</taxon>
        <taxon>Caerostris</taxon>
    </lineage>
</organism>
<comment type="caution">
    <text evidence="1">The sequence shown here is derived from an EMBL/GenBank/DDBJ whole genome shotgun (WGS) entry which is preliminary data.</text>
</comment>
<evidence type="ECO:0000313" key="2">
    <source>
        <dbReference type="Proteomes" id="UP001054837"/>
    </source>
</evidence>
<proteinExistence type="predicted"/>
<protein>
    <submittedName>
        <fullName evidence="1">Uncharacterized protein</fullName>
    </submittedName>
</protein>
<dbReference type="AlphaFoldDB" id="A0AAV4T5K9"/>
<keyword evidence="2" id="KW-1185">Reference proteome</keyword>
<dbReference type="EMBL" id="BPLQ01008873">
    <property type="protein sequence ID" value="GIY40040.1"/>
    <property type="molecule type" value="Genomic_DNA"/>
</dbReference>
<dbReference type="Proteomes" id="UP001054837">
    <property type="component" value="Unassembled WGS sequence"/>
</dbReference>
<evidence type="ECO:0000313" key="1">
    <source>
        <dbReference type="EMBL" id="GIY40040.1"/>
    </source>
</evidence>
<name>A0AAV4T5K9_9ARAC</name>
<gene>
    <name evidence="1" type="ORF">CDAR_426001</name>
</gene>